<protein>
    <submittedName>
        <fullName evidence="2">Uncharacterized protein</fullName>
    </submittedName>
</protein>
<dbReference type="EMBL" id="CP017269">
    <property type="protein sequence ID" value="AOT71836.1"/>
    <property type="molecule type" value="Genomic_DNA"/>
</dbReference>
<evidence type="ECO:0000313" key="2">
    <source>
        <dbReference type="EMBL" id="AOT71836.1"/>
    </source>
</evidence>
<sequence>MGKHLKTVRANYLFIGFRLVIRVLSLGYFAFNFLFNLKDMPKEMPISTLCILLILIGVPTIGLVIT</sequence>
<evidence type="ECO:0000313" key="3">
    <source>
        <dbReference type="Proteomes" id="UP000095743"/>
    </source>
</evidence>
<accession>A0A1D8GLP1</accession>
<keyword evidence="1" id="KW-0812">Transmembrane</keyword>
<keyword evidence="3" id="KW-1185">Reference proteome</keyword>
<keyword evidence="1" id="KW-0472">Membrane</keyword>
<feature type="transmembrane region" description="Helical" evidence="1">
    <location>
        <begin position="12"/>
        <end position="34"/>
    </location>
</feature>
<name>A0A1D8GLP1_9FIRM</name>
<dbReference type="KEGG" id="gfe:Gferi_21245"/>
<evidence type="ECO:0000256" key="1">
    <source>
        <dbReference type="SAM" id="Phobius"/>
    </source>
</evidence>
<feature type="transmembrane region" description="Helical" evidence="1">
    <location>
        <begin position="46"/>
        <end position="65"/>
    </location>
</feature>
<dbReference type="Proteomes" id="UP000095743">
    <property type="component" value="Chromosome"/>
</dbReference>
<dbReference type="AlphaFoldDB" id="A0A1D8GLP1"/>
<gene>
    <name evidence="2" type="ORF">Gferi_21245</name>
</gene>
<dbReference type="RefSeq" id="WP_069980077.1">
    <property type="nucleotide sequence ID" value="NZ_CP017269.1"/>
</dbReference>
<reference evidence="2 3" key="1">
    <citation type="submission" date="2016-09" db="EMBL/GenBank/DDBJ databases">
        <title>Genomic analysis reveals versatility of anaerobic energy metabolism of Geosporobacter ferrireducens IRF9 of phylum Firmicutes.</title>
        <authorList>
            <person name="Kim S.-J."/>
        </authorList>
    </citation>
    <scope>NUCLEOTIDE SEQUENCE [LARGE SCALE GENOMIC DNA]</scope>
    <source>
        <strain evidence="2 3">IRF9</strain>
    </source>
</reference>
<organism evidence="2 3">
    <name type="scientific">Geosporobacter ferrireducens</name>
    <dbReference type="NCBI Taxonomy" id="1424294"/>
    <lineage>
        <taxon>Bacteria</taxon>
        <taxon>Bacillati</taxon>
        <taxon>Bacillota</taxon>
        <taxon>Clostridia</taxon>
        <taxon>Peptostreptococcales</taxon>
        <taxon>Thermotaleaceae</taxon>
        <taxon>Geosporobacter</taxon>
    </lineage>
</organism>
<proteinExistence type="predicted"/>
<keyword evidence="1" id="KW-1133">Transmembrane helix</keyword>